<protein>
    <submittedName>
        <fullName evidence="1">Uncharacterized protein</fullName>
    </submittedName>
</protein>
<keyword evidence="2" id="KW-1185">Reference proteome</keyword>
<comment type="caution">
    <text evidence="1">The sequence shown here is derived from an EMBL/GenBank/DDBJ whole genome shotgun (WGS) entry which is preliminary data.</text>
</comment>
<feature type="non-terminal residue" evidence="1">
    <location>
        <position position="1"/>
    </location>
</feature>
<evidence type="ECO:0000313" key="2">
    <source>
        <dbReference type="Proteomes" id="UP001519460"/>
    </source>
</evidence>
<organism evidence="1 2">
    <name type="scientific">Batillaria attramentaria</name>
    <dbReference type="NCBI Taxonomy" id="370345"/>
    <lineage>
        <taxon>Eukaryota</taxon>
        <taxon>Metazoa</taxon>
        <taxon>Spiralia</taxon>
        <taxon>Lophotrochozoa</taxon>
        <taxon>Mollusca</taxon>
        <taxon>Gastropoda</taxon>
        <taxon>Caenogastropoda</taxon>
        <taxon>Sorbeoconcha</taxon>
        <taxon>Cerithioidea</taxon>
        <taxon>Batillariidae</taxon>
        <taxon>Batillaria</taxon>
    </lineage>
</organism>
<dbReference type="EMBL" id="JACVVK020000044">
    <property type="protein sequence ID" value="KAK7499436.1"/>
    <property type="molecule type" value="Genomic_DNA"/>
</dbReference>
<evidence type="ECO:0000313" key="1">
    <source>
        <dbReference type="EMBL" id="KAK7499436.1"/>
    </source>
</evidence>
<name>A0ABD0LIU8_9CAEN</name>
<proteinExistence type="predicted"/>
<reference evidence="1 2" key="1">
    <citation type="journal article" date="2023" name="Sci. Data">
        <title>Genome assembly of the Korean intertidal mud-creeper Batillaria attramentaria.</title>
        <authorList>
            <person name="Patra A.K."/>
            <person name="Ho P.T."/>
            <person name="Jun S."/>
            <person name="Lee S.J."/>
            <person name="Kim Y."/>
            <person name="Won Y.J."/>
        </authorList>
    </citation>
    <scope>NUCLEOTIDE SEQUENCE [LARGE SCALE GENOMIC DNA]</scope>
    <source>
        <strain evidence="1">Wonlab-2016</strain>
    </source>
</reference>
<sequence length="59" mass="6279">DPHSSIPDSKGTPIPTPRDVGFVLAERGLRAYDLDAGAVAVLLETPSQRLPPKTSRAKL</sequence>
<gene>
    <name evidence="1" type="ORF">BaRGS_00009411</name>
</gene>
<feature type="non-terminal residue" evidence="1">
    <location>
        <position position="59"/>
    </location>
</feature>
<dbReference type="AlphaFoldDB" id="A0ABD0LIU8"/>
<dbReference type="Proteomes" id="UP001519460">
    <property type="component" value="Unassembled WGS sequence"/>
</dbReference>
<accession>A0ABD0LIU8</accession>